<name>A0A9D4YYB1_CHLVU</name>
<reference evidence="2" key="2">
    <citation type="submission" date="2020-11" db="EMBL/GenBank/DDBJ databases">
        <authorList>
            <person name="Cecchin M."/>
            <person name="Marcolungo L."/>
            <person name="Rossato M."/>
            <person name="Girolomoni L."/>
            <person name="Cosentino E."/>
            <person name="Cuine S."/>
            <person name="Li-Beisson Y."/>
            <person name="Delledonne M."/>
            <person name="Ballottari M."/>
        </authorList>
    </citation>
    <scope>NUCLEOTIDE SEQUENCE</scope>
    <source>
        <strain evidence="2">211/11P</strain>
        <tissue evidence="2">Whole cell</tissue>
    </source>
</reference>
<gene>
    <name evidence="2" type="ORF">D9Q98_004097</name>
</gene>
<keyword evidence="3" id="KW-1185">Reference proteome</keyword>
<sequence length="470" mass="51977">MGTSWKSSLAPLAALVAVILGYLVWRWAAARARVAASKRAYDADVRLQAHQDCAKAARDAASPLRSMPTAVLRKGAHVAHYGVRERYTSTGELVQGVPPQPELAVRMYDELLRRGENVFGDYARLLEYGTPGMDTGIDAGGALKMYTEQYRRTPGLRERYDILECMERVSGGSPVYRSERTNLARKILGLPTQRPARATTQKPGNQQAGKKVTTPQPVRTTGEDIWQFPLDGHRAPDDPTRIRSDAHNAHDTGVTRTVKASIEKLQGAVGPVDQTVAARQVRELILAADVPTEKRARAIQALDAIERNNHTLGTVNMTETAILGLVWGRLNHEDNLGNREALRENLVDELSESIEHGKPVCAMGRLSRVLGTLNGVDALVDIKPKWALSQEMINKAGAMFKDKVTRLPEADRAAVHALQPTEEQEQAYERVMNEAKADIRDELRRSYVSTGIMTNEAFEVETSKWIDHIG</sequence>
<protein>
    <submittedName>
        <fullName evidence="2">Uncharacterized protein</fullName>
    </submittedName>
</protein>
<proteinExistence type="predicted"/>
<evidence type="ECO:0000313" key="2">
    <source>
        <dbReference type="EMBL" id="KAI3432548.1"/>
    </source>
</evidence>
<evidence type="ECO:0000256" key="1">
    <source>
        <dbReference type="SAM" id="MobiDB-lite"/>
    </source>
</evidence>
<comment type="caution">
    <text evidence="2">The sequence shown here is derived from an EMBL/GenBank/DDBJ whole genome shotgun (WGS) entry which is preliminary data.</text>
</comment>
<reference evidence="2" key="1">
    <citation type="journal article" date="2019" name="Plant J.">
        <title>Chlorella vulgaris genome assembly and annotation reveals the molecular basis for metabolic acclimation to high light conditions.</title>
        <authorList>
            <person name="Cecchin M."/>
            <person name="Marcolungo L."/>
            <person name="Rossato M."/>
            <person name="Girolomoni L."/>
            <person name="Cosentino E."/>
            <person name="Cuine S."/>
            <person name="Li-Beisson Y."/>
            <person name="Delledonne M."/>
            <person name="Ballottari M."/>
        </authorList>
    </citation>
    <scope>NUCLEOTIDE SEQUENCE</scope>
    <source>
        <strain evidence="2">211/11P</strain>
    </source>
</reference>
<accession>A0A9D4YYB1</accession>
<dbReference type="AlphaFoldDB" id="A0A9D4YYB1"/>
<dbReference type="Proteomes" id="UP001055712">
    <property type="component" value="Unassembled WGS sequence"/>
</dbReference>
<organism evidence="2 3">
    <name type="scientific">Chlorella vulgaris</name>
    <name type="common">Green alga</name>
    <dbReference type="NCBI Taxonomy" id="3077"/>
    <lineage>
        <taxon>Eukaryota</taxon>
        <taxon>Viridiplantae</taxon>
        <taxon>Chlorophyta</taxon>
        <taxon>core chlorophytes</taxon>
        <taxon>Trebouxiophyceae</taxon>
        <taxon>Chlorellales</taxon>
        <taxon>Chlorellaceae</taxon>
        <taxon>Chlorella clade</taxon>
        <taxon>Chlorella</taxon>
    </lineage>
</organism>
<evidence type="ECO:0000313" key="3">
    <source>
        <dbReference type="Proteomes" id="UP001055712"/>
    </source>
</evidence>
<dbReference type="EMBL" id="SIDB01000005">
    <property type="protein sequence ID" value="KAI3432548.1"/>
    <property type="molecule type" value="Genomic_DNA"/>
</dbReference>
<feature type="compositionally biased region" description="Polar residues" evidence="1">
    <location>
        <begin position="198"/>
        <end position="217"/>
    </location>
</feature>
<feature type="region of interest" description="Disordered" evidence="1">
    <location>
        <begin position="193"/>
        <end position="217"/>
    </location>
</feature>